<evidence type="ECO:0000313" key="2">
    <source>
        <dbReference type="EMBL" id="KAK3374469.1"/>
    </source>
</evidence>
<reference evidence="2" key="1">
    <citation type="journal article" date="2023" name="Mol. Phylogenet. Evol.">
        <title>Genome-scale phylogeny and comparative genomics of the fungal order Sordariales.</title>
        <authorList>
            <person name="Hensen N."/>
            <person name="Bonometti L."/>
            <person name="Westerberg I."/>
            <person name="Brannstrom I.O."/>
            <person name="Guillou S."/>
            <person name="Cros-Aarteil S."/>
            <person name="Calhoun S."/>
            <person name="Haridas S."/>
            <person name="Kuo A."/>
            <person name="Mondo S."/>
            <person name="Pangilinan J."/>
            <person name="Riley R."/>
            <person name="LaButti K."/>
            <person name="Andreopoulos B."/>
            <person name="Lipzen A."/>
            <person name="Chen C."/>
            <person name="Yan M."/>
            <person name="Daum C."/>
            <person name="Ng V."/>
            <person name="Clum A."/>
            <person name="Steindorff A."/>
            <person name="Ohm R.A."/>
            <person name="Martin F."/>
            <person name="Silar P."/>
            <person name="Natvig D.O."/>
            <person name="Lalanne C."/>
            <person name="Gautier V."/>
            <person name="Ament-Velasquez S.L."/>
            <person name="Kruys A."/>
            <person name="Hutchinson M.I."/>
            <person name="Powell A.J."/>
            <person name="Barry K."/>
            <person name="Miller A.N."/>
            <person name="Grigoriev I.V."/>
            <person name="Debuchy R."/>
            <person name="Gladieux P."/>
            <person name="Hiltunen Thoren M."/>
            <person name="Johannesson H."/>
        </authorList>
    </citation>
    <scope>NUCLEOTIDE SEQUENCE</scope>
    <source>
        <strain evidence="2">CBS 958.72</strain>
    </source>
</reference>
<reference evidence="2" key="2">
    <citation type="submission" date="2023-06" db="EMBL/GenBank/DDBJ databases">
        <authorList>
            <consortium name="Lawrence Berkeley National Laboratory"/>
            <person name="Haridas S."/>
            <person name="Hensen N."/>
            <person name="Bonometti L."/>
            <person name="Westerberg I."/>
            <person name="Brannstrom I.O."/>
            <person name="Guillou S."/>
            <person name="Cros-Aarteil S."/>
            <person name="Calhoun S."/>
            <person name="Kuo A."/>
            <person name="Mondo S."/>
            <person name="Pangilinan J."/>
            <person name="Riley R."/>
            <person name="Labutti K."/>
            <person name="Andreopoulos B."/>
            <person name="Lipzen A."/>
            <person name="Chen C."/>
            <person name="Yanf M."/>
            <person name="Daum C."/>
            <person name="Ng V."/>
            <person name="Clum A."/>
            <person name="Steindorff A."/>
            <person name="Ohm R."/>
            <person name="Martin F."/>
            <person name="Silar P."/>
            <person name="Natvig D."/>
            <person name="Lalanne C."/>
            <person name="Gautier V."/>
            <person name="Ament-Velasquez S.L."/>
            <person name="Kruys A."/>
            <person name="Hutchinson M.I."/>
            <person name="Powell A.J."/>
            <person name="Barry K."/>
            <person name="Miller A.N."/>
            <person name="Grigoriev I.V."/>
            <person name="Debuchy R."/>
            <person name="Gladieux P."/>
            <person name="Thoren M.H."/>
            <person name="Johannesson H."/>
        </authorList>
    </citation>
    <scope>NUCLEOTIDE SEQUENCE</scope>
    <source>
        <strain evidence="2">CBS 958.72</strain>
    </source>
</reference>
<accession>A0AAE0KD89</accession>
<evidence type="ECO:0000313" key="3">
    <source>
        <dbReference type="Proteomes" id="UP001287356"/>
    </source>
</evidence>
<name>A0AAE0KD89_9PEZI</name>
<keyword evidence="1" id="KW-1133">Transmembrane helix</keyword>
<dbReference type="AlphaFoldDB" id="A0AAE0KD89"/>
<organism evidence="2 3">
    <name type="scientific">Lasiosphaeria ovina</name>
    <dbReference type="NCBI Taxonomy" id="92902"/>
    <lineage>
        <taxon>Eukaryota</taxon>
        <taxon>Fungi</taxon>
        <taxon>Dikarya</taxon>
        <taxon>Ascomycota</taxon>
        <taxon>Pezizomycotina</taxon>
        <taxon>Sordariomycetes</taxon>
        <taxon>Sordariomycetidae</taxon>
        <taxon>Sordariales</taxon>
        <taxon>Lasiosphaeriaceae</taxon>
        <taxon>Lasiosphaeria</taxon>
    </lineage>
</organism>
<protein>
    <submittedName>
        <fullName evidence="2">Uncharacterized protein</fullName>
    </submittedName>
</protein>
<keyword evidence="1" id="KW-0472">Membrane</keyword>
<gene>
    <name evidence="2" type="ORF">B0T24DRAFT_296268</name>
</gene>
<comment type="caution">
    <text evidence="2">The sequence shown here is derived from an EMBL/GenBank/DDBJ whole genome shotgun (WGS) entry which is preliminary data.</text>
</comment>
<keyword evidence="1" id="KW-0812">Transmembrane</keyword>
<keyword evidence="3" id="KW-1185">Reference proteome</keyword>
<evidence type="ECO:0000256" key="1">
    <source>
        <dbReference type="SAM" id="Phobius"/>
    </source>
</evidence>
<dbReference type="Proteomes" id="UP001287356">
    <property type="component" value="Unassembled WGS sequence"/>
</dbReference>
<dbReference type="EMBL" id="JAULSN010000004">
    <property type="protein sequence ID" value="KAK3374469.1"/>
    <property type="molecule type" value="Genomic_DNA"/>
</dbReference>
<sequence length="101" mass="11516">MEAGEVAPFFLLLGVFLFSFFFICRCWIVFVLGFSPVSFLPVSPASLNPHTSCTLNKPRWLPARIRMRCPPHENGRKLDTNRLSLVRTRHQAKSVGYLAHV</sequence>
<feature type="transmembrane region" description="Helical" evidence="1">
    <location>
        <begin position="6"/>
        <end position="34"/>
    </location>
</feature>
<proteinExistence type="predicted"/>